<gene>
    <name evidence="3" type="ORF">S01H1_40535</name>
</gene>
<feature type="region of interest" description="Disordered" evidence="1">
    <location>
        <begin position="23"/>
        <end position="51"/>
    </location>
</feature>
<sequence length="130" mass="13729">VSGTFANSQTYYFTVIGVSEGGESANATNSDGQSVTGGNGGEPTSNAYPNPYDFSSGMMKFKVSGTAGSEVEIYTTSGRLVRKLTGDTGKEEIEWDGKNEEGEDVTRGIYIYNITDGNGSKKTGKLAVLR</sequence>
<dbReference type="Gene3D" id="2.60.40.4070">
    <property type="match status" value="1"/>
</dbReference>
<dbReference type="InterPro" id="IPR025965">
    <property type="entry name" value="FlgD/Vpr_Ig-like"/>
</dbReference>
<comment type="caution">
    <text evidence="3">The sequence shown here is derived from an EMBL/GenBank/DDBJ whole genome shotgun (WGS) entry which is preliminary data.</text>
</comment>
<evidence type="ECO:0000259" key="2">
    <source>
        <dbReference type="Pfam" id="PF13860"/>
    </source>
</evidence>
<reference evidence="3" key="1">
    <citation type="journal article" date="2014" name="Front. Microbiol.">
        <title>High frequency of phylogenetically diverse reductive dehalogenase-homologous genes in deep subseafloor sedimentary metagenomes.</title>
        <authorList>
            <person name="Kawai M."/>
            <person name="Futagami T."/>
            <person name="Toyoda A."/>
            <person name="Takaki Y."/>
            <person name="Nishi S."/>
            <person name="Hori S."/>
            <person name="Arai W."/>
            <person name="Tsubouchi T."/>
            <person name="Morono Y."/>
            <person name="Uchiyama I."/>
            <person name="Ito T."/>
            <person name="Fujiyama A."/>
            <person name="Inagaki F."/>
            <person name="Takami H."/>
        </authorList>
    </citation>
    <scope>NUCLEOTIDE SEQUENCE</scope>
    <source>
        <strain evidence="3">Expedition CK06-06</strain>
    </source>
</reference>
<organism evidence="3">
    <name type="scientific">marine sediment metagenome</name>
    <dbReference type="NCBI Taxonomy" id="412755"/>
    <lineage>
        <taxon>unclassified sequences</taxon>
        <taxon>metagenomes</taxon>
        <taxon>ecological metagenomes</taxon>
    </lineage>
</organism>
<evidence type="ECO:0000313" key="3">
    <source>
        <dbReference type="EMBL" id="GAG06813.1"/>
    </source>
</evidence>
<dbReference type="InterPro" id="IPR026444">
    <property type="entry name" value="Secre_tail"/>
</dbReference>
<dbReference type="Pfam" id="PF13860">
    <property type="entry name" value="FlgD_ig"/>
    <property type="match status" value="1"/>
</dbReference>
<dbReference type="AlphaFoldDB" id="X0V2R0"/>
<protein>
    <recommendedName>
        <fullName evidence="2">FlgD/Vpr Ig-like domain-containing protein</fullName>
    </recommendedName>
</protein>
<feature type="domain" description="FlgD/Vpr Ig-like" evidence="2">
    <location>
        <begin position="60"/>
        <end position="118"/>
    </location>
</feature>
<dbReference type="EMBL" id="BARS01025672">
    <property type="protein sequence ID" value="GAG06813.1"/>
    <property type="molecule type" value="Genomic_DNA"/>
</dbReference>
<accession>X0V2R0</accession>
<name>X0V2R0_9ZZZZ</name>
<feature type="non-terminal residue" evidence="3">
    <location>
        <position position="1"/>
    </location>
</feature>
<dbReference type="NCBIfam" id="TIGR04183">
    <property type="entry name" value="Por_Secre_tail"/>
    <property type="match status" value="1"/>
</dbReference>
<proteinExistence type="predicted"/>
<evidence type="ECO:0000256" key="1">
    <source>
        <dbReference type="SAM" id="MobiDB-lite"/>
    </source>
</evidence>
<feature type="compositionally biased region" description="Polar residues" evidence="1">
    <location>
        <begin position="25"/>
        <end position="34"/>
    </location>
</feature>